<dbReference type="CDD" id="cd04301">
    <property type="entry name" value="NAT_SF"/>
    <property type="match status" value="1"/>
</dbReference>
<evidence type="ECO:0000313" key="2">
    <source>
        <dbReference type="EMBL" id="CUS41314.1"/>
    </source>
</evidence>
<dbReference type="InterPro" id="IPR057691">
    <property type="entry name" value="DUF7931"/>
</dbReference>
<dbReference type="EMBL" id="CZQC01000038">
    <property type="protein sequence ID" value="CUS41314.1"/>
    <property type="molecule type" value="Genomic_DNA"/>
</dbReference>
<dbReference type="InterPro" id="IPR000182">
    <property type="entry name" value="GNAT_dom"/>
</dbReference>
<protein>
    <submittedName>
        <fullName evidence="2">GNAT family acetyltransferase YjcF</fullName>
    </submittedName>
</protein>
<feature type="domain" description="N-acetyltransferase" evidence="1">
    <location>
        <begin position="1"/>
        <end position="139"/>
    </location>
</feature>
<accession>A0A160TDW8</accession>
<dbReference type="SUPFAM" id="SSF55729">
    <property type="entry name" value="Acyl-CoA N-acyltransferases (Nat)"/>
    <property type="match status" value="1"/>
</dbReference>
<keyword evidence="2" id="KW-0808">Transferase</keyword>
<dbReference type="AlphaFoldDB" id="A0A160TDW8"/>
<evidence type="ECO:0000259" key="1">
    <source>
        <dbReference type="PROSITE" id="PS51186"/>
    </source>
</evidence>
<dbReference type="Pfam" id="PF25559">
    <property type="entry name" value="DUF7931"/>
    <property type="match status" value="1"/>
</dbReference>
<sequence>MEIVTTDWSKHRDALRDIRRRVFIEEQGVPEELEWDDDDLKATHFIVYDGKRPVACARLLNNGHFGRMAVLREHRQQHWGSRLLRAIEQHARSHLPVKQIKANVQTHAFGFYHRNGFTANPEFFLDAGIPHLPMYKAIGSPHQTTTLTPKIDSERYQLNDLLSISSWLQIALQGGPVRVFLLIEDLTHPLWSDTTLLNAISRYLRASRQRQVEIILRAEHGSQSSHPLIKLQQRLSSRINIKVNSTIKHSQVLLESWGWLTLMDENKGFASMSDTARTRHYVERAKTLLQQATPLKEGRRLMI</sequence>
<dbReference type="PROSITE" id="PS51186">
    <property type="entry name" value="GNAT"/>
    <property type="match status" value="1"/>
</dbReference>
<reference evidence="2" key="1">
    <citation type="submission" date="2015-10" db="EMBL/GenBank/DDBJ databases">
        <authorList>
            <person name="Gilbert D.G."/>
        </authorList>
    </citation>
    <scope>NUCLEOTIDE SEQUENCE</scope>
</reference>
<dbReference type="Gene3D" id="3.40.630.30">
    <property type="match status" value="1"/>
</dbReference>
<dbReference type="InterPro" id="IPR016181">
    <property type="entry name" value="Acyl_CoA_acyltransferase"/>
</dbReference>
<proteinExistence type="predicted"/>
<organism evidence="2">
    <name type="scientific">hydrothermal vent metagenome</name>
    <dbReference type="NCBI Taxonomy" id="652676"/>
    <lineage>
        <taxon>unclassified sequences</taxon>
        <taxon>metagenomes</taxon>
        <taxon>ecological metagenomes</taxon>
    </lineage>
</organism>
<name>A0A160TDW8_9ZZZZ</name>
<dbReference type="GO" id="GO:0016747">
    <property type="term" value="F:acyltransferase activity, transferring groups other than amino-acyl groups"/>
    <property type="evidence" value="ECO:0007669"/>
    <property type="project" value="InterPro"/>
</dbReference>
<dbReference type="Pfam" id="PF13673">
    <property type="entry name" value="Acetyltransf_10"/>
    <property type="match status" value="1"/>
</dbReference>
<gene>
    <name evidence="2" type="ORF">MGWOODY_Tha832</name>
</gene>